<dbReference type="EMBL" id="LK028559">
    <property type="protein sequence ID" value="CDR31207.1"/>
    <property type="molecule type" value="Genomic_DNA"/>
</dbReference>
<gene>
    <name evidence="1" type="ORF">Aocu_11340</name>
</gene>
<protein>
    <submittedName>
        <fullName evidence="1">Uncharacterized protein</fullName>
    </submittedName>
</protein>
<evidence type="ECO:0000313" key="1">
    <source>
        <dbReference type="EMBL" id="CDR31207.1"/>
    </source>
</evidence>
<dbReference type="STRING" id="35623.Aocu_11340"/>
<dbReference type="PATRIC" id="fig|35623.3.peg.1134"/>
<dbReference type="HOGENOM" id="CLU_1998881_0_0_14"/>
<dbReference type="AlphaFoldDB" id="A0A061AJR2"/>
<dbReference type="Proteomes" id="UP000032434">
    <property type="component" value="Chromosome 1"/>
</dbReference>
<dbReference type="KEGG" id="aoc:Aocu_11340"/>
<accession>A0A061AJR2</accession>
<organism evidence="1 2">
    <name type="scientific">Acholeplasma oculi</name>
    <dbReference type="NCBI Taxonomy" id="35623"/>
    <lineage>
        <taxon>Bacteria</taxon>
        <taxon>Bacillati</taxon>
        <taxon>Mycoplasmatota</taxon>
        <taxon>Mollicutes</taxon>
        <taxon>Acholeplasmatales</taxon>
        <taxon>Acholeplasmataceae</taxon>
        <taxon>Acholeplasma</taxon>
    </lineage>
</organism>
<reference evidence="2" key="1">
    <citation type="submission" date="2014-05" db="EMBL/GenBank/DDBJ databases">
        <authorList>
            <person name="Kube M."/>
        </authorList>
    </citation>
    <scope>NUCLEOTIDE SEQUENCE [LARGE SCALE GENOMIC DNA]</scope>
</reference>
<sequence length="128" mass="15258">MNDMYTCSLCKKNTKPVIDFRKFFSTTYPETCRMCFKLHMNLYPYFVIPIQGGLLHVFEILIPESLEVMDITDYLRPYYKAYLKTNKQIDAIYIEYLDQHMIDLLDLLALGHLIVFTNNYKEAKSYEI</sequence>
<keyword evidence="2" id="KW-1185">Reference proteome</keyword>
<proteinExistence type="predicted"/>
<name>A0A061AJR2_9MOLU</name>
<dbReference type="InParanoid" id="A0A061AJR2"/>
<evidence type="ECO:0000313" key="2">
    <source>
        <dbReference type="Proteomes" id="UP000032434"/>
    </source>
</evidence>